<dbReference type="RefSeq" id="WP_131750096.1">
    <property type="nucleotide sequence ID" value="NZ_CAAAHO010000007.1"/>
</dbReference>
<evidence type="ECO:0000313" key="2">
    <source>
        <dbReference type="Proteomes" id="UP000254968"/>
    </source>
</evidence>
<gene>
    <name evidence="1" type="ORF">NCTC13315_01738</name>
</gene>
<accession>A0A378I370</accession>
<keyword evidence="2" id="KW-1185">Reference proteome</keyword>
<dbReference type="Proteomes" id="UP000254968">
    <property type="component" value="Unassembled WGS sequence"/>
</dbReference>
<reference evidence="1 2" key="1">
    <citation type="submission" date="2018-06" db="EMBL/GenBank/DDBJ databases">
        <authorList>
            <consortium name="Pathogen Informatics"/>
            <person name="Doyle S."/>
        </authorList>
    </citation>
    <scope>NUCLEOTIDE SEQUENCE [LARGE SCALE GENOMIC DNA]</scope>
    <source>
        <strain evidence="1 2">NCTC13315</strain>
    </source>
</reference>
<organism evidence="1 2">
    <name type="scientific">Legionella beliardensis</name>
    <dbReference type="NCBI Taxonomy" id="91822"/>
    <lineage>
        <taxon>Bacteria</taxon>
        <taxon>Pseudomonadati</taxon>
        <taxon>Pseudomonadota</taxon>
        <taxon>Gammaproteobacteria</taxon>
        <taxon>Legionellales</taxon>
        <taxon>Legionellaceae</taxon>
        <taxon>Legionella</taxon>
    </lineage>
</organism>
<protein>
    <submittedName>
        <fullName evidence="1">Uncharacterized protein</fullName>
    </submittedName>
</protein>
<proteinExistence type="predicted"/>
<sequence>MFSSLNFFAYLPADPPLLLIYSKLSAQELYLKCRLLDKQQPFLATIALLEKQEYVAVAYQ</sequence>
<name>A0A378I370_9GAMM</name>
<dbReference type="AlphaFoldDB" id="A0A378I370"/>
<dbReference type="EMBL" id="UGNV01000001">
    <property type="protein sequence ID" value="STX29200.1"/>
    <property type="molecule type" value="Genomic_DNA"/>
</dbReference>
<evidence type="ECO:0000313" key="1">
    <source>
        <dbReference type="EMBL" id="STX29200.1"/>
    </source>
</evidence>